<proteinExistence type="predicted"/>
<feature type="domain" description="Response regulatory" evidence="8">
    <location>
        <begin position="3"/>
        <end position="120"/>
    </location>
</feature>
<name>A0A7X5HY82_9FIRM</name>
<dbReference type="InterPro" id="IPR018062">
    <property type="entry name" value="HTH_AraC-typ_CS"/>
</dbReference>
<dbReference type="InterPro" id="IPR011006">
    <property type="entry name" value="CheY-like_superfamily"/>
</dbReference>
<evidence type="ECO:0000256" key="1">
    <source>
        <dbReference type="ARBA" id="ARBA00018672"/>
    </source>
</evidence>
<dbReference type="CDD" id="cd17536">
    <property type="entry name" value="REC_YesN-like"/>
    <property type="match status" value="1"/>
</dbReference>
<dbReference type="AlphaFoldDB" id="A0A7X5HY82"/>
<dbReference type="InterPro" id="IPR001789">
    <property type="entry name" value="Sig_transdc_resp-reg_receiver"/>
</dbReference>
<dbReference type="PROSITE" id="PS01124">
    <property type="entry name" value="HTH_ARAC_FAMILY_2"/>
    <property type="match status" value="1"/>
</dbReference>
<dbReference type="SUPFAM" id="SSF46689">
    <property type="entry name" value="Homeodomain-like"/>
    <property type="match status" value="2"/>
</dbReference>
<dbReference type="PANTHER" id="PTHR43280:SF28">
    <property type="entry name" value="HTH-TYPE TRANSCRIPTIONAL ACTIVATOR RHAS"/>
    <property type="match status" value="1"/>
</dbReference>
<dbReference type="PRINTS" id="PR00032">
    <property type="entry name" value="HTHARAC"/>
</dbReference>
<dbReference type="InterPro" id="IPR020449">
    <property type="entry name" value="Tscrpt_reg_AraC-type_HTH"/>
</dbReference>
<dbReference type="GO" id="GO:0003700">
    <property type="term" value="F:DNA-binding transcription factor activity"/>
    <property type="evidence" value="ECO:0007669"/>
    <property type="project" value="InterPro"/>
</dbReference>
<gene>
    <name evidence="9" type="ORF">GXN74_14115</name>
</gene>
<keyword evidence="3" id="KW-0238">DNA-binding</keyword>
<dbReference type="PROSITE" id="PS00041">
    <property type="entry name" value="HTH_ARAC_FAMILY_1"/>
    <property type="match status" value="1"/>
</dbReference>
<keyword evidence="4" id="KW-0804">Transcription</keyword>
<dbReference type="Pfam" id="PF12833">
    <property type="entry name" value="HTH_18"/>
    <property type="match status" value="1"/>
</dbReference>
<dbReference type="PROSITE" id="PS50110">
    <property type="entry name" value="RESPONSE_REGULATORY"/>
    <property type="match status" value="1"/>
</dbReference>
<dbReference type="InterPro" id="IPR009057">
    <property type="entry name" value="Homeodomain-like_sf"/>
</dbReference>
<dbReference type="RefSeq" id="WP_162371578.1">
    <property type="nucleotide sequence ID" value="NZ_JAAEEH010000076.1"/>
</dbReference>
<evidence type="ECO:0000256" key="4">
    <source>
        <dbReference type="ARBA" id="ARBA00023163"/>
    </source>
</evidence>
<dbReference type="GO" id="GO:0043565">
    <property type="term" value="F:sequence-specific DNA binding"/>
    <property type="evidence" value="ECO:0007669"/>
    <property type="project" value="InterPro"/>
</dbReference>
<dbReference type="SUPFAM" id="SSF52172">
    <property type="entry name" value="CheY-like"/>
    <property type="match status" value="1"/>
</dbReference>
<evidence type="ECO:0000256" key="6">
    <source>
        <dbReference type="PROSITE-ProRule" id="PRU00169"/>
    </source>
</evidence>
<evidence type="ECO:0000259" key="8">
    <source>
        <dbReference type="PROSITE" id="PS50110"/>
    </source>
</evidence>
<accession>A0A7X5HY82</accession>
<evidence type="ECO:0000256" key="3">
    <source>
        <dbReference type="ARBA" id="ARBA00023125"/>
    </source>
</evidence>
<feature type="domain" description="HTH araC/xylS-type" evidence="7">
    <location>
        <begin position="146"/>
        <end position="244"/>
    </location>
</feature>
<dbReference type="InterPro" id="IPR018060">
    <property type="entry name" value="HTH_AraC"/>
</dbReference>
<dbReference type="SMART" id="SM00448">
    <property type="entry name" value="REC"/>
    <property type="match status" value="1"/>
</dbReference>
<dbReference type="PANTHER" id="PTHR43280">
    <property type="entry name" value="ARAC-FAMILY TRANSCRIPTIONAL REGULATOR"/>
    <property type="match status" value="1"/>
</dbReference>
<dbReference type="Gene3D" id="1.10.10.60">
    <property type="entry name" value="Homeodomain-like"/>
    <property type="match status" value="2"/>
</dbReference>
<evidence type="ECO:0000256" key="2">
    <source>
        <dbReference type="ARBA" id="ARBA00023015"/>
    </source>
</evidence>
<evidence type="ECO:0000313" key="10">
    <source>
        <dbReference type="Proteomes" id="UP000461585"/>
    </source>
</evidence>
<evidence type="ECO:0000259" key="7">
    <source>
        <dbReference type="PROSITE" id="PS01124"/>
    </source>
</evidence>
<sequence>MHKVLVVDDERLECHAIKEILERNLGTMLQVRTAYNGQSAVETACLWKADLVLMDIEMPGMLGVDAAKKIKAHLPDCIVIYLTAYNLFEYALQAIQIGAAAYLLKPVSDEDVIGVVGEKLGLFQDVVPQGTPDPDAPADKTSLLMREVERYLAKNYMHNLSLETVAETVHLNPAYFSRLFKAYWGQNFIDHLTSLRIGAAKELLSDPSLSVREIGECIGYADPNYFVKLFKKKTGQTPTRYRELLSGGDVKNDQ</sequence>
<keyword evidence="6" id="KW-0597">Phosphoprotein</keyword>
<evidence type="ECO:0000313" key="9">
    <source>
        <dbReference type="EMBL" id="NDL68863.1"/>
    </source>
</evidence>
<reference evidence="9 10" key="1">
    <citation type="submission" date="2020-01" db="EMBL/GenBank/DDBJ databases">
        <title>Anaeroalcalibacter tamaniensis gen. nov., sp. nov., moderately halophilic strictly anaerobic fermenter bacterium from mud volcano of Taman peninsula.</title>
        <authorList>
            <person name="Frolova A."/>
            <person name="Merkel A.Y."/>
            <person name="Slobodkin A.I."/>
        </authorList>
    </citation>
    <scope>NUCLEOTIDE SEQUENCE [LARGE SCALE GENOMIC DNA]</scope>
    <source>
        <strain evidence="9 10">F-3ap</strain>
    </source>
</reference>
<comment type="caution">
    <text evidence="9">The sequence shown here is derived from an EMBL/GenBank/DDBJ whole genome shotgun (WGS) entry which is preliminary data.</text>
</comment>
<dbReference type="EMBL" id="JAAEEH010000076">
    <property type="protein sequence ID" value="NDL68863.1"/>
    <property type="molecule type" value="Genomic_DNA"/>
</dbReference>
<comment type="function">
    <text evidence="5">May play the central regulatory role in sporulation. It may be an element of the effector pathway responsible for the activation of sporulation genes in response to nutritional stress. Spo0A may act in concert with spo0H (a sigma factor) to control the expression of some genes that are critical to the sporulation process.</text>
</comment>
<protein>
    <recommendedName>
        <fullName evidence="1">Stage 0 sporulation protein A homolog</fullName>
    </recommendedName>
</protein>
<dbReference type="Gene3D" id="3.40.50.2300">
    <property type="match status" value="1"/>
</dbReference>
<dbReference type="SMART" id="SM00342">
    <property type="entry name" value="HTH_ARAC"/>
    <property type="match status" value="1"/>
</dbReference>
<dbReference type="Proteomes" id="UP000461585">
    <property type="component" value="Unassembled WGS sequence"/>
</dbReference>
<feature type="modified residue" description="4-aspartylphosphate" evidence="6">
    <location>
        <position position="55"/>
    </location>
</feature>
<organism evidence="9 10">
    <name type="scientific">Anaerotalea alkaliphila</name>
    <dbReference type="NCBI Taxonomy" id="2662126"/>
    <lineage>
        <taxon>Bacteria</taxon>
        <taxon>Bacillati</taxon>
        <taxon>Bacillota</taxon>
        <taxon>Clostridia</taxon>
        <taxon>Eubacteriales</taxon>
        <taxon>Anaerotalea</taxon>
    </lineage>
</organism>
<keyword evidence="10" id="KW-1185">Reference proteome</keyword>
<dbReference type="Pfam" id="PF00072">
    <property type="entry name" value="Response_reg"/>
    <property type="match status" value="1"/>
</dbReference>
<dbReference type="GO" id="GO:0000160">
    <property type="term" value="P:phosphorelay signal transduction system"/>
    <property type="evidence" value="ECO:0007669"/>
    <property type="project" value="InterPro"/>
</dbReference>
<keyword evidence="2" id="KW-0805">Transcription regulation</keyword>
<evidence type="ECO:0000256" key="5">
    <source>
        <dbReference type="ARBA" id="ARBA00024867"/>
    </source>
</evidence>